<sequence>MVIYSTSDLPPSCVTTSQPSHPHASPLDQTRAEGPPPLSAEQTQLPNCTKDGLQVGFQVKAYQGPMEMTSYICDIKPRLQPAANQLYDRGIHWARHRTTRRTKIDLKRPSRLENFALYPGLSNENKPRRYTGVLNNRPGTAYLGGLALEVYFLHSSSTGK</sequence>
<dbReference type="Proteomes" id="UP000078397">
    <property type="component" value="Unassembled WGS sequence"/>
</dbReference>
<evidence type="ECO:0000313" key="3">
    <source>
        <dbReference type="Proteomes" id="UP000078397"/>
    </source>
</evidence>
<evidence type="ECO:0000313" key="2">
    <source>
        <dbReference type="EMBL" id="OAQ60540.1"/>
    </source>
</evidence>
<reference evidence="2 3" key="1">
    <citation type="journal article" date="2016" name="PLoS Pathog.">
        <title>Biosynthesis of antibiotic leucinostatins in bio-control fungus Purpureocillium lilacinum and their inhibition on phytophthora revealed by genome mining.</title>
        <authorList>
            <person name="Wang G."/>
            <person name="Liu Z."/>
            <person name="Lin R."/>
            <person name="Li E."/>
            <person name="Mao Z."/>
            <person name="Ling J."/>
            <person name="Yang Y."/>
            <person name="Yin W.B."/>
            <person name="Xie B."/>
        </authorList>
    </citation>
    <scope>NUCLEOTIDE SEQUENCE [LARGE SCALE GENOMIC DNA]</scope>
    <source>
        <strain evidence="2">170</strain>
    </source>
</reference>
<gene>
    <name evidence="2" type="ORF">VFPPC_06672</name>
</gene>
<accession>A0A179F595</accession>
<name>A0A179F595_METCM</name>
<feature type="region of interest" description="Disordered" evidence="1">
    <location>
        <begin position="1"/>
        <end position="47"/>
    </location>
</feature>
<evidence type="ECO:0000256" key="1">
    <source>
        <dbReference type="SAM" id="MobiDB-lite"/>
    </source>
</evidence>
<dbReference type="AlphaFoldDB" id="A0A179F595"/>
<organism evidence="2 3">
    <name type="scientific">Pochonia chlamydosporia 170</name>
    <dbReference type="NCBI Taxonomy" id="1380566"/>
    <lineage>
        <taxon>Eukaryota</taxon>
        <taxon>Fungi</taxon>
        <taxon>Dikarya</taxon>
        <taxon>Ascomycota</taxon>
        <taxon>Pezizomycotina</taxon>
        <taxon>Sordariomycetes</taxon>
        <taxon>Hypocreomycetidae</taxon>
        <taxon>Hypocreales</taxon>
        <taxon>Clavicipitaceae</taxon>
        <taxon>Pochonia</taxon>
    </lineage>
</organism>
<comment type="caution">
    <text evidence="2">The sequence shown here is derived from an EMBL/GenBank/DDBJ whole genome shotgun (WGS) entry which is preliminary data.</text>
</comment>
<dbReference type="GeneID" id="28849660"/>
<proteinExistence type="predicted"/>
<dbReference type="EMBL" id="LSBJ02000008">
    <property type="protein sequence ID" value="OAQ60540.1"/>
    <property type="molecule type" value="Genomic_DNA"/>
</dbReference>
<dbReference type="RefSeq" id="XP_018138418.1">
    <property type="nucleotide sequence ID" value="XM_018285666.1"/>
</dbReference>
<dbReference type="KEGG" id="pchm:VFPPC_06672"/>
<keyword evidence="3" id="KW-1185">Reference proteome</keyword>
<protein>
    <submittedName>
        <fullName evidence="2">Uncharacterized protein</fullName>
    </submittedName>
</protein>
<feature type="compositionally biased region" description="Polar residues" evidence="1">
    <location>
        <begin position="1"/>
        <end position="20"/>
    </location>
</feature>